<feature type="compositionally biased region" description="Low complexity" evidence="2">
    <location>
        <begin position="191"/>
        <end position="206"/>
    </location>
</feature>
<keyword evidence="1" id="KW-0175">Coiled coil</keyword>
<dbReference type="Pfam" id="PF12554">
    <property type="entry name" value="MOZART1"/>
    <property type="match status" value="1"/>
</dbReference>
<evidence type="ECO:0000256" key="1">
    <source>
        <dbReference type="SAM" id="Coils"/>
    </source>
</evidence>
<dbReference type="Proteomes" id="UP000298787">
    <property type="component" value="Chromosome 17"/>
</dbReference>
<feature type="compositionally biased region" description="Basic and acidic residues" evidence="2">
    <location>
        <begin position="210"/>
        <end position="232"/>
    </location>
</feature>
<proteinExistence type="predicted"/>
<dbReference type="InterPro" id="IPR052417">
    <property type="entry name" value="Dachshund_domain"/>
</dbReference>
<feature type="compositionally biased region" description="Polar residues" evidence="2">
    <location>
        <begin position="447"/>
        <end position="466"/>
    </location>
</feature>
<dbReference type="InterPro" id="IPR022214">
    <property type="entry name" value="MZT1"/>
</dbReference>
<reference evidence="3 4" key="1">
    <citation type="submission" date="2019-01" db="EMBL/GenBank/DDBJ databases">
        <title>Genome Assembly of Collichthys lucidus.</title>
        <authorList>
            <person name="Cai M."/>
            <person name="Xiao S."/>
        </authorList>
    </citation>
    <scope>NUCLEOTIDE SEQUENCE [LARGE SCALE GENOMIC DNA]</scope>
    <source>
        <strain evidence="3">JT15FE1705JMU</strain>
        <tissue evidence="3">Muscle</tissue>
    </source>
</reference>
<keyword evidence="4" id="KW-1185">Reference proteome</keyword>
<dbReference type="GO" id="GO:0000931">
    <property type="term" value="C:gamma-tubulin ring complex"/>
    <property type="evidence" value="ECO:0007669"/>
    <property type="project" value="InterPro"/>
</dbReference>
<dbReference type="GO" id="GO:0005634">
    <property type="term" value="C:nucleus"/>
    <property type="evidence" value="ECO:0007669"/>
    <property type="project" value="TreeGrafter"/>
</dbReference>
<feature type="region of interest" description="Disordered" evidence="2">
    <location>
        <begin position="447"/>
        <end position="472"/>
    </location>
</feature>
<dbReference type="STRING" id="240159.A0A4U5VCU8"/>
<sequence length="499" mass="54936">MASAANANMNAVRETMDVLLEMSRLLNTGLDMESLSICVRLCEQGINPEALSAVIKELRKASESLKFEARTTAQEAAECDRGRDSPHAVPQRSDARWDHASCSLAPASVSMAMGQMNRLSTLASMANVAHLHAKPPARAPTSVIKERVRDSPSPSPSLEEAQMSSNHSSSVSSSPSHTERTAESTHPLDNGLSSSHSVLGHSPGVVQGARETDVTSVEHRKENKRGHADRDNSSLATHTSRESCDRQVFQKPPSGRESCERVSYPAGQKLPAGLHHTPFIFPEGLSSIETLLTNIQGLLRVAIENARAQEKQDQLERTELKMELVRERELRETLERQLSMEQKNRVLIQKRLKKEKRNKRRLQEALEEEVKLRDQAEHTLLHNANTHTGTDRRKDINVSSLLRLGREFEAIAAVFFVLNVTEPSVQHSLGCSFASNYVSLLINDQTTGHQSSAAPPHTESVTQDVDGSNHDDNRLDTKATVQGTGVQITNTASSVCRCI</sequence>
<evidence type="ECO:0000313" key="3">
    <source>
        <dbReference type="EMBL" id="TKS85768.1"/>
    </source>
</evidence>
<evidence type="ECO:0000256" key="2">
    <source>
        <dbReference type="SAM" id="MobiDB-lite"/>
    </source>
</evidence>
<feature type="region of interest" description="Disordered" evidence="2">
    <location>
        <begin position="133"/>
        <end position="262"/>
    </location>
</feature>
<dbReference type="PANTHER" id="PTHR12577:SF14">
    <property type="entry name" value="DACHSHUND HOMOLOG 1"/>
    <property type="match status" value="1"/>
</dbReference>
<gene>
    <name evidence="3" type="ORF">D9C73_019574</name>
</gene>
<feature type="compositionally biased region" description="Low complexity" evidence="2">
    <location>
        <begin position="164"/>
        <end position="176"/>
    </location>
</feature>
<dbReference type="GO" id="GO:0033566">
    <property type="term" value="P:gamma-tubulin complex localization"/>
    <property type="evidence" value="ECO:0007669"/>
    <property type="project" value="InterPro"/>
</dbReference>
<dbReference type="GO" id="GO:0000981">
    <property type="term" value="F:DNA-binding transcription factor activity, RNA polymerase II-specific"/>
    <property type="evidence" value="ECO:0007669"/>
    <property type="project" value="TreeGrafter"/>
</dbReference>
<organism evidence="3 4">
    <name type="scientific">Collichthys lucidus</name>
    <name type="common">Big head croaker</name>
    <name type="synonym">Sciaena lucida</name>
    <dbReference type="NCBI Taxonomy" id="240159"/>
    <lineage>
        <taxon>Eukaryota</taxon>
        <taxon>Metazoa</taxon>
        <taxon>Chordata</taxon>
        <taxon>Craniata</taxon>
        <taxon>Vertebrata</taxon>
        <taxon>Euteleostomi</taxon>
        <taxon>Actinopterygii</taxon>
        <taxon>Neopterygii</taxon>
        <taxon>Teleostei</taxon>
        <taxon>Neoteleostei</taxon>
        <taxon>Acanthomorphata</taxon>
        <taxon>Eupercaria</taxon>
        <taxon>Sciaenidae</taxon>
        <taxon>Collichthys</taxon>
    </lineage>
</organism>
<name>A0A4U5VCU8_COLLU</name>
<evidence type="ECO:0000313" key="4">
    <source>
        <dbReference type="Proteomes" id="UP000298787"/>
    </source>
</evidence>
<dbReference type="GO" id="GO:0005667">
    <property type="term" value="C:transcription regulator complex"/>
    <property type="evidence" value="ECO:0007669"/>
    <property type="project" value="TreeGrafter"/>
</dbReference>
<accession>A0A4U5VCU8</accession>
<dbReference type="AlphaFoldDB" id="A0A4U5VCU8"/>
<protein>
    <submittedName>
        <fullName evidence="3">Dachshund-like protein 1</fullName>
    </submittedName>
</protein>
<dbReference type="EMBL" id="CM014094">
    <property type="protein sequence ID" value="TKS85768.1"/>
    <property type="molecule type" value="Genomic_DNA"/>
</dbReference>
<dbReference type="GO" id="GO:0000978">
    <property type="term" value="F:RNA polymerase II cis-regulatory region sequence-specific DNA binding"/>
    <property type="evidence" value="ECO:0007669"/>
    <property type="project" value="TreeGrafter"/>
</dbReference>
<dbReference type="PANTHER" id="PTHR12577">
    <property type="entry name" value="DACHSHUND"/>
    <property type="match status" value="1"/>
</dbReference>
<feature type="coiled-coil region" evidence="1">
    <location>
        <begin position="298"/>
        <end position="379"/>
    </location>
</feature>
<feature type="region of interest" description="Disordered" evidence="2">
    <location>
        <begin position="76"/>
        <end position="95"/>
    </location>
</feature>